<keyword evidence="7 16" id="KW-0479">Metal-binding</keyword>
<evidence type="ECO:0000256" key="10">
    <source>
        <dbReference type="ARBA" id="ARBA00023002"/>
    </source>
</evidence>
<evidence type="ECO:0000256" key="18">
    <source>
        <dbReference type="SAM" id="SignalP"/>
    </source>
</evidence>
<gene>
    <name evidence="20" type="primary">LOC109720891</name>
</gene>
<evidence type="ECO:0000256" key="9">
    <source>
        <dbReference type="ARBA" id="ARBA00022989"/>
    </source>
</evidence>
<organism evidence="19 20">
    <name type="scientific">Ananas comosus</name>
    <name type="common">Pineapple</name>
    <name type="synonym">Ananas ananas</name>
    <dbReference type="NCBI Taxonomy" id="4615"/>
    <lineage>
        <taxon>Eukaryota</taxon>
        <taxon>Viridiplantae</taxon>
        <taxon>Streptophyta</taxon>
        <taxon>Embryophyta</taxon>
        <taxon>Tracheophyta</taxon>
        <taxon>Spermatophyta</taxon>
        <taxon>Magnoliopsida</taxon>
        <taxon>Liliopsida</taxon>
        <taxon>Poales</taxon>
        <taxon>Bromeliaceae</taxon>
        <taxon>Bromelioideae</taxon>
        <taxon>Ananas</taxon>
    </lineage>
</organism>
<reference evidence="19" key="1">
    <citation type="journal article" date="2015" name="Nat. Genet.">
        <title>The pineapple genome and the evolution of CAM photosynthesis.</title>
        <authorList>
            <person name="Ming R."/>
            <person name="VanBuren R."/>
            <person name="Wai C.M."/>
            <person name="Tang H."/>
            <person name="Schatz M.C."/>
            <person name="Bowers J.E."/>
            <person name="Lyons E."/>
            <person name="Wang M.L."/>
            <person name="Chen J."/>
            <person name="Biggers E."/>
            <person name="Zhang J."/>
            <person name="Huang L."/>
            <person name="Zhang L."/>
            <person name="Miao W."/>
            <person name="Zhang J."/>
            <person name="Ye Z."/>
            <person name="Miao C."/>
            <person name="Lin Z."/>
            <person name="Wang H."/>
            <person name="Zhou H."/>
            <person name="Yim W.C."/>
            <person name="Priest H.D."/>
            <person name="Zheng C."/>
            <person name="Woodhouse M."/>
            <person name="Edger P.P."/>
            <person name="Guyot R."/>
            <person name="Guo H.B."/>
            <person name="Guo H."/>
            <person name="Zheng G."/>
            <person name="Singh R."/>
            <person name="Sharma A."/>
            <person name="Min X."/>
            <person name="Zheng Y."/>
            <person name="Lee H."/>
            <person name="Gurtowski J."/>
            <person name="Sedlazeck F.J."/>
            <person name="Harkess A."/>
            <person name="McKain M.R."/>
            <person name="Liao Z."/>
            <person name="Fang J."/>
            <person name="Liu J."/>
            <person name="Zhang X."/>
            <person name="Zhang Q."/>
            <person name="Hu W."/>
            <person name="Qin Y."/>
            <person name="Wang K."/>
            <person name="Chen L.Y."/>
            <person name="Shirley N."/>
            <person name="Lin Y.R."/>
            <person name="Liu L.Y."/>
            <person name="Hernandez A.G."/>
            <person name="Wright C.L."/>
            <person name="Bulone V."/>
            <person name="Tuskan G.A."/>
            <person name="Heath K."/>
            <person name="Zee F."/>
            <person name="Moore P.H."/>
            <person name="Sunkar R."/>
            <person name="Leebens-Mack J.H."/>
            <person name="Mockler T."/>
            <person name="Bennetzen J.L."/>
            <person name="Freeling M."/>
            <person name="Sankoff D."/>
            <person name="Paterson A.H."/>
            <person name="Zhu X."/>
            <person name="Yang X."/>
            <person name="Smith J.A."/>
            <person name="Cushman J.C."/>
            <person name="Paull R.E."/>
            <person name="Yu Q."/>
        </authorList>
    </citation>
    <scope>NUCLEOTIDE SEQUENCE [LARGE SCALE GENOMIC DNA]</scope>
    <source>
        <strain evidence="19">cv. F153</strain>
    </source>
</reference>
<comment type="pathway">
    <text evidence="3">Secondary metabolite biosynthesis; terpenoid biosynthesis.</text>
</comment>
<evidence type="ECO:0000256" key="14">
    <source>
        <dbReference type="ARBA" id="ARBA00052251"/>
    </source>
</evidence>
<dbReference type="SUPFAM" id="SSF48264">
    <property type="entry name" value="Cytochrome P450"/>
    <property type="match status" value="1"/>
</dbReference>
<dbReference type="GO" id="GO:0016020">
    <property type="term" value="C:membrane"/>
    <property type="evidence" value="ECO:0007669"/>
    <property type="project" value="UniProtKB-SubCell"/>
</dbReference>
<evidence type="ECO:0000256" key="12">
    <source>
        <dbReference type="ARBA" id="ARBA00023033"/>
    </source>
</evidence>
<dbReference type="Pfam" id="PF00067">
    <property type="entry name" value="p450"/>
    <property type="match status" value="1"/>
</dbReference>
<dbReference type="OrthoDB" id="2789670at2759"/>
<keyword evidence="5 16" id="KW-0349">Heme</keyword>
<dbReference type="InterPro" id="IPR001128">
    <property type="entry name" value="Cyt_P450"/>
</dbReference>
<evidence type="ECO:0000256" key="11">
    <source>
        <dbReference type="ARBA" id="ARBA00023004"/>
    </source>
</evidence>
<keyword evidence="18" id="KW-0732">Signal</keyword>
<comment type="cofactor">
    <cofactor evidence="1 16">
        <name>heme</name>
        <dbReference type="ChEBI" id="CHEBI:30413"/>
    </cofactor>
</comment>
<dbReference type="GO" id="GO:0080027">
    <property type="term" value="P:response to herbivore"/>
    <property type="evidence" value="ECO:0007669"/>
    <property type="project" value="UniProtKB-ARBA"/>
</dbReference>
<feature type="chain" id="PRO_5028094704" description="trimethyltridecatetraene synthase" evidence="18">
    <location>
        <begin position="17"/>
        <end position="514"/>
    </location>
</feature>
<comment type="similarity">
    <text evidence="4 17">Belongs to the cytochrome P450 family.</text>
</comment>
<evidence type="ECO:0000256" key="3">
    <source>
        <dbReference type="ARBA" id="ARBA00004721"/>
    </source>
</evidence>
<dbReference type="GO" id="GO:0005506">
    <property type="term" value="F:iron ion binding"/>
    <property type="evidence" value="ECO:0007669"/>
    <property type="project" value="InterPro"/>
</dbReference>
<keyword evidence="12 17" id="KW-0503">Monooxygenase</keyword>
<dbReference type="InterPro" id="IPR036396">
    <property type="entry name" value="Cyt_P450_sf"/>
</dbReference>
<accession>A0A6P5GEL3</accession>
<evidence type="ECO:0000256" key="8">
    <source>
        <dbReference type="ARBA" id="ARBA00022857"/>
    </source>
</evidence>
<keyword evidence="11 16" id="KW-0408">Iron</keyword>
<dbReference type="PRINTS" id="PR00385">
    <property type="entry name" value="P450"/>
</dbReference>
<dbReference type="FunFam" id="1.10.630.10:FF:000097">
    <property type="entry name" value="Cytochrome P-450 19"/>
    <property type="match status" value="1"/>
</dbReference>
<dbReference type="GO" id="GO:0016114">
    <property type="term" value="P:terpenoid biosynthetic process"/>
    <property type="evidence" value="ECO:0007669"/>
    <property type="project" value="UniProtKB-ARBA"/>
</dbReference>
<dbReference type="AlphaFoldDB" id="A0A6P5GEL3"/>
<evidence type="ECO:0000256" key="13">
    <source>
        <dbReference type="ARBA" id="ARBA00023136"/>
    </source>
</evidence>
<dbReference type="PANTHER" id="PTHR47944">
    <property type="entry name" value="CYTOCHROME P450 98A9"/>
    <property type="match status" value="1"/>
</dbReference>
<feature type="binding site" description="axial binding residue" evidence="16">
    <location>
        <position position="446"/>
    </location>
    <ligand>
        <name>heme</name>
        <dbReference type="ChEBI" id="CHEBI:30413"/>
    </ligand>
    <ligandPart>
        <name>Fe</name>
        <dbReference type="ChEBI" id="CHEBI:18248"/>
    </ligandPart>
</feature>
<dbReference type="InterPro" id="IPR002401">
    <property type="entry name" value="Cyt_P450_E_grp-I"/>
</dbReference>
<keyword evidence="8" id="KW-0521">NADP</keyword>
<evidence type="ECO:0000256" key="6">
    <source>
        <dbReference type="ARBA" id="ARBA00022692"/>
    </source>
</evidence>
<feature type="signal peptide" evidence="18">
    <location>
        <begin position="1"/>
        <end position="16"/>
    </location>
</feature>
<evidence type="ECO:0000256" key="2">
    <source>
        <dbReference type="ARBA" id="ARBA00004167"/>
    </source>
</evidence>
<dbReference type="GO" id="GO:0010333">
    <property type="term" value="F:terpene synthase activity"/>
    <property type="evidence" value="ECO:0007669"/>
    <property type="project" value="UniProtKB-ARBA"/>
</dbReference>
<keyword evidence="6" id="KW-0812">Transmembrane</keyword>
<dbReference type="Proteomes" id="UP000515123">
    <property type="component" value="Linkage group 15"/>
</dbReference>
<comment type="subcellular location">
    <subcellularLocation>
        <location evidence="2">Membrane</location>
        <topology evidence="2">Single-pass membrane protein</topology>
    </subcellularLocation>
</comment>
<evidence type="ECO:0000256" key="17">
    <source>
        <dbReference type="RuleBase" id="RU000461"/>
    </source>
</evidence>
<proteinExistence type="inferred from homology"/>
<name>A0A6P5GEL3_ANACO</name>
<comment type="catalytic activity">
    <reaction evidence="14">
        <text>(6E,10E)-geranyllinalool + reduced [NADPH--hemoprotein reductase] + O2 = (3E,7E)-4,8,12-trimethyltrideca 1,3,7,11-tetraene + but-3-en-2-one + oxidized [NADPH--hemoprotein reductase] + 2 H2O + H(+)</text>
        <dbReference type="Rhea" id="RHEA:13545"/>
        <dbReference type="Rhea" id="RHEA-COMP:11964"/>
        <dbReference type="Rhea" id="RHEA-COMP:11965"/>
        <dbReference type="ChEBI" id="CHEBI:15377"/>
        <dbReference type="ChEBI" id="CHEBI:15378"/>
        <dbReference type="ChEBI" id="CHEBI:15379"/>
        <dbReference type="ChEBI" id="CHEBI:48058"/>
        <dbReference type="ChEBI" id="CHEBI:57618"/>
        <dbReference type="ChEBI" id="CHEBI:58210"/>
        <dbReference type="ChEBI" id="CHEBI:74299"/>
        <dbReference type="ChEBI" id="CHEBI:74322"/>
        <dbReference type="EC" id="1.14.14.58"/>
    </reaction>
    <physiologicalReaction direction="left-to-right" evidence="14">
        <dbReference type="Rhea" id="RHEA:13546"/>
    </physiologicalReaction>
</comment>
<dbReference type="GO" id="GO:0020037">
    <property type="term" value="F:heme binding"/>
    <property type="evidence" value="ECO:0007669"/>
    <property type="project" value="InterPro"/>
</dbReference>
<evidence type="ECO:0000256" key="5">
    <source>
        <dbReference type="ARBA" id="ARBA00022617"/>
    </source>
</evidence>
<dbReference type="Gene3D" id="1.10.630.10">
    <property type="entry name" value="Cytochrome P450"/>
    <property type="match status" value="1"/>
</dbReference>
<evidence type="ECO:0000313" key="20">
    <source>
        <dbReference type="RefSeq" id="XP_020103825.1"/>
    </source>
</evidence>
<dbReference type="InterPro" id="IPR017972">
    <property type="entry name" value="Cyt_P450_CS"/>
</dbReference>
<dbReference type="PRINTS" id="PR00463">
    <property type="entry name" value="EP450I"/>
</dbReference>
<dbReference type="GO" id="GO:0016705">
    <property type="term" value="F:oxidoreductase activity, acting on paired donors, with incorporation or reduction of molecular oxygen"/>
    <property type="evidence" value="ECO:0007669"/>
    <property type="project" value="InterPro"/>
</dbReference>
<dbReference type="GO" id="GO:0004497">
    <property type="term" value="F:monooxygenase activity"/>
    <property type="evidence" value="ECO:0007669"/>
    <property type="project" value="UniProtKB-KW"/>
</dbReference>
<dbReference type="PROSITE" id="PS00086">
    <property type="entry name" value="CYTOCHROME_P450"/>
    <property type="match status" value="1"/>
</dbReference>
<evidence type="ECO:0000256" key="4">
    <source>
        <dbReference type="ARBA" id="ARBA00010617"/>
    </source>
</evidence>
<dbReference type="RefSeq" id="XP_020103825.1">
    <property type="nucleotide sequence ID" value="XM_020248236.1"/>
</dbReference>
<dbReference type="EC" id="1.14.14.58" evidence="15"/>
<evidence type="ECO:0000313" key="19">
    <source>
        <dbReference type="Proteomes" id="UP000515123"/>
    </source>
</evidence>
<reference evidence="20" key="2">
    <citation type="submission" date="2025-08" db="UniProtKB">
        <authorList>
            <consortium name="RefSeq"/>
        </authorList>
    </citation>
    <scope>IDENTIFICATION</scope>
    <source>
        <tissue evidence="20">Leaf</tissue>
    </source>
</reference>
<evidence type="ECO:0000256" key="16">
    <source>
        <dbReference type="PIRSR" id="PIRSR602401-1"/>
    </source>
</evidence>
<dbReference type="GeneID" id="109720891"/>
<evidence type="ECO:0000256" key="7">
    <source>
        <dbReference type="ARBA" id="ARBA00022723"/>
    </source>
</evidence>
<evidence type="ECO:0000256" key="15">
    <source>
        <dbReference type="ARBA" id="ARBA00066539"/>
    </source>
</evidence>
<keyword evidence="13" id="KW-0472">Membrane</keyword>
<protein>
    <recommendedName>
        <fullName evidence="15">trimethyltridecatetraene synthase</fullName>
        <ecNumber evidence="15">1.14.14.58</ecNumber>
    </recommendedName>
</protein>
<dbReference type="PANTHER" id="PTHR47944:SF18">
    <property type="entry name" value="FLAVONOID 3'-MONOOXYGENASE"/>
    <property type="match status" value="1"/>
</dbReference>
<evidence type="ECO:0000256" key="1">
    <source>
        <dbReference type="ARBA" id="ARBA00001971"/>
    </source>
</evidence>
<keyword evidence="10 17" id="KW-0560">Oxidoreductase</keyword>
<keyword evidence="19" id="KW-1185">Reference proteome</keyword>
<keyword evidence="9" id="KW-1133">Transmembrane helix</keyword>
<sequence>MAPLLFFTLLLSSILCYLFFSSKKRSRGLRLPPGPKGWPILGNLPQLGPKPHHTLHALSKAHGPLFHLRFGFVDVVVASSAAVAAQFLKVHDANFSNRPPNSSAEHTTYNYQDLVFGPYGPRWRALRKLCALHLFSTKALEDLRPIRAHEVNLMVRFLAKGGGGGPTPINLGETVNMCVTNALARALVGRPVFEERAEAREFKEMVAELLRLGGVFNIADFVPGIRWMDPQGVERKIKRVHRRYDEFLNRLITERRREEEATRGRDFLGVLLSLTDQEPAEGQEEGRITETNVKALLLNLFTAGTDTSSTTIEWAVAELIRHPEILKQAQLELDSVVGPARLVSESDLPNLPTLQAIVKETLRLHPSTPLSLPQMAAEGCEINGYYIPKKATLLVNIWAIGRDPSVWPDPLKFSPARFLPGGSNENVDLKGSDFELIPFGAGRRICVGLSLGLRMVQFVTATLVHAFDWTLPDGQPPEKLDMEEAYRLALHRTVPLSVHPVPRLLPEAYESIEK</sequence>